<keyword evidence="2" id="KW-1185">Reference proteome</keyword>
<proteinExistence type="predicted"/>
<dbReference type="GeneID" id="78015534"/>
<dbReference type="InterPro" id="IPR016181">
    <property type="entry name" value="Acyl_CoA_acyltransferase"/>
</dbReference>
<dbReference type="EMBL" id="JAYGHK010000017">
    <property type="protein sequence ID" value="MEA5607864.1"/>
    <property type="molecule type" value="Genomic_DNA"/>
</dbReference>
<evidence type="ECO:0000313" key="2">
    <source>
        <dbReference type="Proteomes" id="UP001303285"/>
    </source>
</evidence>
<organism evidence="1 2">
    <name type="scientific">Nodularia spumigena UHCC 0060</name>
    <dbReference type="NCBI Taxonomy" id="3110300"/>
    <lineage>
        <taxon>Bacteria</taxon>
        <taxon>Bacillati</taxon>
        <taxon>Cyanobacteriota</taxon>
        <taxon>Cyanophyceae</taxon>
        <taxon>Nostocales</taxon>
        <taxon>Nodulariaceae</taxon>
        <taxon>Nodularia</taxon>
    </lineage>
</organism>
<accession>A0ABU5UNK5</accession>
<name>A0ABU5UNK5_NODSP</name>
<dbReference type="SUPFAM" id="SSF55729">
    <property type="entry name" value="Acyl-CoA N-acyltransferases (Nat)"/>
    <property type="match status" value="1"/>
</dbReference>
<comment type="caution">
    <text evidence="1">The sequence shown here is derived from an EMBL/GenBank/DDBJ whole genome shotgun (WGS) entry which is preliminary data.</text>
</comment>
<gene>
    <name evidence="1" type="ORF">VB695_07210</name>
</gene>
<reference evidence="1 2" key="1">
    <citation type="submission" date="2023-12" db="EMBL/GenBank/DDBJ databases">
        <title>Baltic Sea Cyanobacteria.</title>
        <authorList>
            <person name="Delbaje E."/>
            <person name="Fewer D.P."/>
            <person name="Shishido T.K."/>
        </authorList>
    </citation>
    <scope>NUCLEOTIDE SEQUENCE [LARGE SCALE GENOMIC DNA]</scope>
    <source>
        <strain evidence="1 2">UHCC 0060</strain>
    </source>
</reference>
<evidence type="ECO:0000313" key="1">
    <source>
        <dbReference type="EMBL" id="MEA5607864.1"/>
    </source>
</evidence>
<protein>
    <recommendedName>
        <fullName evidence="3">GNAT family N-acetyltransferase</fullName>
    </recommendedName>
</protein>
<evidence type="ECO:0008006" key="3">
    <source>
        <dbReference type="Google" id="ProtNLM"/>
    </source>
</evidence>
<sequence>MMNTSISLLQAHDLGTADHIFRLAFGTFVGLPEPTEFYKDIAYFSHRWKINPNRAFAAEVDGKLVGSNFVTLGMSRLVAGINTSRESAYLRMLACGFRSDIIGVAMHKPNDPGYNRPDVFSIDDWR</sequence>
<dbReference type="RefSeq" id="WP_006194310.1">
    <property type="nucleotide sequence ID" value="NZ_JAYGHK010000017.1"/>
</dbReference>
<dbReference type="Proteomes" id="UP001303285">
    <property type="component" value="Unassembled WGS sequence"/>
</dbReference>